<dbReference type="Proteomes" id="UP000050640">
    <property type="component" value="Unplaced"/>
</dbReference>
<feature type="transmembrane region" description="Helical" evidence="1">
    <location>
        <begin position="132"/>
        <end position="154"/>
    </location>
</feature>
<protein>
    <submittedName>
        <fullName evidence="3">Uncharacterized protein</fullName>
    </submittedName>
</protein>
<feature type="transmembrane region" description="Helical" evidence="1">
    <location>
        <begin position="65"/>
        <end position="86"/>
    </location>
</feature>
<organism evidence="2 3">
    <name type="scientific">Elaeophora elaphi</name>
    <dbReference type="NCBI Taxonomy" id="1147741"/>
    <lineage>
        <taxon>Eukaryota</taxon>
        <taxon>Metazoa</taxon>
        <taxon>Ecdysozoa</taxon>
        <taxon>Nematoda</taxon>
        <taxon>Chromadorea</taxon>
        <taxon>Rhabditida</taxon>
        <taxon>Spirurina</taxon>
        <taxon>Spiruromorpha</taxon>
        <taxon>Filarioidea</taxon>
        <taxon>Onchocercidae</taxon>
        <taxon>Elaeophora</taxon>
    </lineage>
</organism>
<dbReference type="AlphaFoldDB" id="A0A0R3S6K0"/>
<evidence type="ECO:0000313" key="2">
    <source>
        <dbReference type="Proteomes" id="UP000050640"/>
    </source>
</evidence>
<sequence>MGHYRIRKDCCHSTRLPVVYFTTLAIHVIVIVQATAFLLLSYFRGAEVYSVNHGDLKFVLHFDCLIPLIIVQLSWFVSAAGTIYSIQRIIPYLMLPHLFTSLLLLFAAVLLTTLTSYHIIKGLRFNCSLMLLLLLPSLYSFGGLYSLYLTLSCFRLLMRKRKSNHIGVFIFAFVVYSIIIYPLDDCINNYTLVERMRSIRKFLEIHSKTMQFLVHEIKNNENLELNKIQETLQSIIATGKSQCGSQCGMYRYIPQKSTIGLRICTID</sequence>
<feature type="transmembrane region" description="Helical" evidence="1">
    <location>
        <begin position="166"/>
        <end position="183"/>
    </location>
</feature>
<keyword evidence="1" id="KW-0812">Transmembrane</keyword>
<proteinExistence type="predicted"/>
<keyword evidence="1" id="KW-0472">Membrane</keyword>
<feature type="transmembrane region" description="Helical" evidence="1">
    <location>
        <begin position="98"/>
        <end position="120"/>
    </location>
</feature>
<feature type="transmembrane region" description="Helical" evidence="1">
    <location>
        <begin position="21"/>
        <end position="45"/>
    </location>
</feature>
<name>A0A0R3S6K0_9BILA</name>
<evidence type="ECO:0000256" key="1">
    <source>
        <dbReference type="SAM" id="Phobius"/>
    </source>
</evidence>
<dbReference type="WBParaSite" id="EEL_0001042201-mRNA-1">
    <property type="protein sequence ID" value="EEL_0001042201-mRNA-1"/>
    <property type="gene ID" value="EEL_0001042201"/>
</dbReference>
<evidence type="ECO:0000313" key="3">
    <source>
        <dbReference type="WBParaSite" id="EEL_0001042201-mRNA-1"/>
    </source>
</evidence>
<accession>A0A0R3S6K0</accession>
<keyword evidence="1" id="KW-1133">Transmembrane helix</keyword>
<keyword evidence="2" id="KW-1185">Reference proteome</keyword>
<reference evidence="3" key="1">
    <citation type="submission" date="2017-02" db="UniProtKB">
        <authorList>
            <consortium name="WormBaseParasite"/>
        </authorList>
    </citation>
    <scope>IDENTIFICATION</scope>
</reference>